<organism evidence="3 4">
    <name type="scientific">Metabacillus halosaccharovorans</name>
    <dbReference type="NCBI Taxonomy" id="930124"/>
    <lineage>
        <taxon>Bacteria</taxon>
        <taxon>Bacillati</taxon>
        <taxon>Bacillota</taxon>
        <taxon>Bacilli</taxon>
        <taxon>Bacillales</taxon>
        <taxon>Bacillaceae</taxon>
        <taxon>Metabacillus</taxon>
    </lineage>
</organism>
<dbReference type="Proteomes" id="UP001526147">
    <property type="component" value="Unassembled WGS sequence"/>
</dbReference>
<feature type="transmembrane region" description="Helical" evidence="1">
    <location>
        <begin position="95"/>
        <end position="112"/>
    </location>
</feature>
<evidence type="ECO:0000259" key="2">
    <source>
        <dbReference type="Pfam" id="PF04235"/>
    </source>
</evidence>
<keyword evidence="1" id="KW-0472">Membrane</keyword>
<feature type="transmembrane region" description="Helical" evidence="1">
    <location>
        <begin position="274"/>
        <end position="293"/>
    </location>
</feature>
<comment type="caution">
    <text evidence="3">The sequence shown here is derived from an EMBL/GenBank/DDBJ whole genome shotgun (WGS) entry which is preliminary data.</text>
</comment>
<proteinExistence type="predicted"/>
<dbReference type="InterPro" id="IPR007349">
    <property type="entry name" value="DUF418"/>
</dbReference>
<keyword evidence="1" id="KW-1133">Transmembrane helix</keyword>
<name>A0ABT3DC11_9BACI</name>
<dbReference type="RefSeq" id="WP_264141545.1">
    <property type="nucleotide sequence ID" value="NZ_JAOYEY010000021.1"/>
</dbReference>
<feature type="transmembrane region" description="Helical" evidence="1">
    <location>
        <begin position="204"/>
        <end position="224"/>
    </location>
</feature>
<keyword evidence="1" id="KW-0812">Transmembrane</keyword>
<feature type="transmembrane region" description="Helical" evidence="1">
    <location>
        <begin position="118"/>
        <end position="133"/>
    </location>
</feature>
<dbReference type="PANTHER" id="PTHR30590">
    <property type="entry name" value="INNER MEMBRANE PROTEIN"/>
    <property type="match status" value="1"/>
</dbReference>
<dbReference type="EMBL" id="JAOYEY010000021">
    <property type="protein sequence ID" value="MCV9884602.1"/>
    <property type="molecule type" value="Genomic_DNA"/>
</dbReference>
<accession>A0ABT3DC11</accession>
<feature type="transmembrane region" description="Helical" evidence="1">
    <location>
        <begin position="20"/>
        <end position="36"/>
    </location>
</feature>
<dbReference type="PANTHER" id="PTHR30590:SF2">
    <property type="entry name" value="INNER MEMBRANE PROTEIN"/>
    <property type="match status" value="1"/>
</dbReference>
<evidence type="ECO:0000313" key="4">
    <source>
        <dbReference type="Proteomes" id="UP001526147"/>
    </source>
</evidence>
<feature type="transmembrane region" description="Helical" evidence="1">
    <location>
        <begin position="314"/>
        <end position="335"/>
    </location>
</feature>
<sequence length="392" mass="44583">MKTTAHNRIDMIDAMRGASLFGILLANMLIFQYGIWGKDEINFYSLSQANHTAYHVIKIAIEGSFMPIFTFLFGYSMVKMKEKLEGKALKYKRHFVRRFLALLLLGILHGTYLWEGDILTFYGMMGFFLLLFLNRKSNTILIWAVILLCLTSLLGYGGYEESKKEQEQMETYVRDTIEIYSTGTYSEIKEHRNNEIPLDISDGLFLFILALAPLISAPLFLLGIYSAKIGLFTMPQLEKKQYKLGSVLIPIGLALKSCSLFFPDFNWSEVFNFIGANLLSIGYIFLFAFLFTLSKEGIIKRAFISVGKLSLTNYLMQSIICTTIYYGYGFGYFGSSSVLKGITLAIGIFMIQMISSTFYLRLAKQGPIERVLRIVTNFSIKGPKSNKQTVFM</sequence>
<protein>
    <submittedName>
        <fullName evidence="3">DUF418 domain-containing protein</fullName>
    </submittedName>
</protein>
<feature type="domain" description="DUF418" evidence="2">
    <location>
        <begin position="227"/>
        <end position="377"/>
    </location>
</feature>
<keyword evidence="4" id="KW-1185">Reference proteome</keyword>
<gene>
    <name evidence="3" type="ORF">OIH86_02950</name>
</gene>
<feature type="transmembrane region" description="Helical" evidence="1">
    <location>
        <begin position="341"/>
        <end position="360"/>
    </location>
</feature>
<dbReference type="InterPro" id="IPR052529">
    <property type="entry name" value="Bact_Transport_Assoc"/>
</dbReference>
<evidence type="ECO:0000256" key="1">
    <source>
        <dbReference type="SAM" id="Phobius"/>
    </source>
</evidence>
<feature type="transmembrane region" description="Helical" evidence="1">
    <location>
        <begin position="244"/>
        <end position="262"/>
    </location>
</feature>
<reference evidence="3 4" key="1">
    <citation type="submission" date="2022-10" db="EMBL/GenBank/DDBJ databases">
        <title>Draft genome assembly of moderately radiation resistant bacterium Metabacillus halosaccharovorans.</title>
        <authorList>
            <person name="Pal S."/>
            <person name="Gopinathan A."/>
        </authorList>
    </citation>
    <scope>NUCLEOTIDE SEQUENCE [LARGE SCALE GENOMIC DNA]</scope>
    <source>
        <strain evidence="3 4">VITHBRA001</strain>
    </source>
</reference>
<evidence type="ECO:0000313" key="3">
    <source>
        <dbReference type="EMBL" id="MCV9884602.1"/>
    </source>
</evidence>
<feature type="transmembrane region" description="Helical" evidence="1">
    <location>
        <begin position="56"/>
        <end position="75"/>
    </location>
</feature>
<feature type="transmembrane region" description="Helical" evidence="1">
    <location>
        <begin position="140"/>
        <end position="159"/>
    </location>
</feature>
<dbReference type="Pfam" id="PF04235">
    <property type="entry name" value="DUF418"/>
    <property type="match status" value="1"/>
</dbReference>